<evidence type="ECO:0000313" key="4">
    <source>
        <dbReference type="Proteomes" id="UP000187439"/>
    </source>
</evidence>
<organism evidence="3 4">
    <name type="scientific">Paenibacillus odorifer</name>
    <dbReference type="NCBI Taxonomy" id="189426"/>
    <lineage>
        <taxon>Bacteria</taxon>
        <taxon>Bacillati</taxon>
        <taxon>Bacillota</taxon>
        <taxon>Bacilli</taxon>
        <taxon>Bacillales</taxon>
        <taxon>Paenibacillaceae</taxon>
        <taxon>Paenibacillus</taxon>
    </lineage>
</organism>
<sequence>MDKERIAQLVQWHEDDEHQKIVDNLMEISPEDRDYEAISSLARAYNNLGHYEEALEQFAMIAEQGQDDPLWHFRVGYSYYYLNRYEEAVRVLGIAHDLDPDNENTAMLLNFSQRKLRKEQHAAARRVIKNSHNDSRTAAIPFEGMNFSEFWDDSDYAIREYVSDPPTDELIASVEEELGYKLPASYIRLMKQHNGGVPYNTCYPTEDATSWAEDHIAITGIMGIGREKSYSICGDLGSPFMIEEWGYPDIGVVICDCPSAGHDVVMLDYRNCGRDGEPEVIHVDQEDDYEITFLAQDFETFIRGLVSEEEYDTSQEDKEEDLRKVAVGKFSPLLAELCSRVPEVDQLEQKIRKVCTRIVEEKGHFSFHADELSILMYDVQFWLYTRAYPNTGRQQYLDVYETIIAFGGEFGQGGYAHGWISDWLDGRIREGIIVQENEVLRFTDQAYFEVIARLEAECADAELD</sequence>
<dbReference type="EMBL" id="MPTC01000009">
    <property type="protein sequence ID" value="OMD40667.1"/>
    <property type="molecule type" value="Genomic_DNA"/>
</dbReference>
<comment type="caution">
    <text evidence="3">The sequence shown here is derived from an EMBL/GenBank/DDBJ whole genome shotgun (WGS) entry which is preliminary data.</text>
</comment>
<dbReference type="SMART" id="SM00860">
    <property type="entry name" value="SMI1_KNR4"/>
    <property type="match status" value="1"/>
</dbReference>
<dbReference type="SUPFAM" id="SSF48452">
    <property type="entry name" value="TPR-like"/>
    <property type="match status" value="1"/>
</dbReference>
<dbReference type="InterPro" id="IPR018958">
    <property type="entry name" value="Knr4/Smi1-like_dom"/>
</dbReference>
<dbReference type="Pfam" id="PF09346">
    <property type="entry name" value="SMI1_KNR4"/>
    <property type="match status" value="1"/>
</dbReference>
<gene>
    <name evidence="3" type="ORF">BSK52_12395</name>
</gene>
<feature type="repeat" description="TPR" evidence="1">
    <location>
        <begin position="69"/>
        <end position="102"/>
    </location>
</feature>
<protein>
    <submittedName>
        <fullName evidence="3">Glucan biosynthesis protein</fullName>
    </submittedName>
</protein>
<name>A0A1R0Y077_9BACL</name>
<evidence type="ECO:0000256" key="1">
    <source>
        <dbReference type="PROSITE-ProRule" id="PRU00339"/>
    </source>
</evidence>
<keyword evidence="1" id="KW-0802">TPR repeat</keyword>
<dbReference type="InterPro" id="IPR037883">
    <property type="entry name" value="Knr4/Smi1-like_sf"/>
</dbReference>
<dbReference type="SUPFAM" id="SSF160631">
    <property type="entry name" value="SMI1/KNR4-like"/>
    <property type="match status" value="1"/>
</dbReference>
<feature type="repeat" description="TPR" evidence="1">
    <location>
        <begin position="35"/>
        <end position="68"/>
    </location>
</feature>
<dbReference type="SMART" id="SM00028">
    <property type="entry name" value="TPR"/>
    <property type="match status" value="2"/>
</dbReference>
<dbReference type="RefSeq" id="WP_076119426.1">
    <property type="nucleotide sequence ID" value="NZ_MPTC01000009.1"/>
</dbReference>
<dbReference type="Gene3D" id="3.40.1580.10">
    <property type="entry name" value="SMI1/KNR4-like"/>
    <property type="match status" value="1"/>
</dbReference>
<evidence type="ECO:0000313" key="3">
    <source>
        <dbReference type="EMBL" id="OMD40667.1"/>
    </source>
</evidence>
<proteinExistence type="predicted"/>
<evidence type="ECO:0000259" key="2">
    <source>
        <dbReference type="SMART" id="SM00860"/>
    </source>
</evidence>
<dbReference type="InterPro" id="IPR019734">
    <property type="entry name" value="TPR_rpt"/>
</dbReference>
<dbReference type="OrthoDB" id="8657476at2"/>
<dbReference type="PROSITE" id="PS50005">
    <property type="entry name" value="TPR"/>
    <property type="match status" value="2"/>
</dbReference>
<dbReference type="Gene3D" id="1.25.40.10">
    <property type="entry name" value="Tetratricopeptide repeat domain"/>
    <property type="match status" value="1"/>
</dbReference>
<reference evidence="3 4" key="1">
    <citation type="submission" date="2016-10" db="EMBL/GenBank/DDBJ databases">
        <title>Paenibacillus species isolates.</title>
        <authorList>
            <person name="Beno S.M."/>
        </authorList>
    </citation>
    <scope>NUCLEOTIDE SEQUENCE [LARGE SCALE GENOMIC DNA]</scope>
    <source>
        <strain evidence="3 4">FSL H7-0710</strain>
    </source>
</reference>
<dbReference type="Proteomes" id="UP000187439">
    <property type="component" value="Unassembled WGS sequence"/>
</dbReference>
<dbReference type="Pfam" id="PF14559">
    <property type="entry name" value="TPR_19"/>
    <property type="match status" value="1"/>
</dbReference>
<feature type="domain" description="Knr4/Smi1-like" evidence="2">
    <location>
        <begin position="165"/>
        <end position="304"/>
    </location>
</feature>
<dbReference type="InterPro" id="IPR011990">
    <property type="entry name" value="TPR-like_helical_dom_sf"/>
</dbReference>
<accession>A0A1R0Y077</accession>
<dbReference type="AlphaFoldDB" id="A0A1R0Y077"/>